<dbReference type="OrthoDB" id="7373926at2759"/>
<proteinExistence type="predicted"/>
<evidence type="ECO:0000313" key="2">
    <source>
        <dbReference type="Proteomes" id="UP000494106"/>
    </source>
</evidence>
<gene>
    <name evidence="1" type="ORF">APLA_LOCUS2062</name>
</gene>
<dbReference type="Proteomes" id="UP000494106">
    <property type="component" value="Unassembled WGS sequence"/>
</dbReference>
<comment type="caution">
    <text evidence="1">The sequence shown here is derived from an EMBL/GenBank/DDBJ whole genome shotgun (WGS) entry which is preliminary data.</text>
</comment>
<organism evidence="1 2">
    <name type="scientific">Arctia plantaginis</name>
    <name type="common">Wood tiger moth</name>
    <name type="synonym">Phalaena plantaginis</name>
    <dbReference type="NCBI Taxonomy" id="874455"/>
    <lineage>
        <taxon>Eukaryota</taxon>
        <taxon>Metazoa</taxon>
        <taxon>Ecdysozoa</taxon>
        <taxon>Arthropoda</taxon>
        <taxon>Hexapoda</taxon>
        <taxon>Insecta</taxon>
        <taxon>Pterygota</taxon>
        <taxon>Neoptera</taxon>
        <taxon>Endopterygota</taxon>
        <taxon>Lepidoptera</taxon>
        <taxon>Glossata</taxon>
        <taxon>Ditrysia</taxon>
        <taxon>Noctuoidea</taxon>
        <taxon>Erebidae</taxon>
        <taxon>Arctiinae</taxon>
        <taxon>Arctia</taxon>
    </lineage>
</organism>
<reference evidence="1 2" key="1">
    <citation type="submission" date="2020-04" db="EMBL/GenBank/DDBJ databases">
        <authorList>
            <person name="Wallbank WR R."/>
            <person name="Pardo Diaz C."/>
            <person name="Kozak K."/>
            <person name="Martin S."/>
            <person name="Jiggins C."/>
            <person name="Moest M."/>
            <person name="Warren A I."/>
            <person name="Byers J.R.P. K."/>
            <person name="Montejo-Kovacevich G."/>
            <person name="Yen C E."/>
        </authorList>
    </citation>
    <scope>NUCLEOTIDE SEQUENCE [LARGE SCALE GENOMIC DNA]</scope>
</reference>
<accession>A0A8S0YZC6</accession>
<evidence type="ECO:0000313" key="1">
    <source>
        <dbReference type="EMBL" id="CAB3224574.1"/>
    </source>
</evidence>
<dbReference type="EMBL" id="CADEBC010000159">
    <property type="protein sequence ID" value="CAB3224574.1"/>
    <property type="molecule type" value="Genomic_DNA"/>
</dbReference>
<protein>
    <submittedName>
        <fullName evidence="1">Uncharacterized protein</fullName>
    </submittedName>
</protein>
<keyword evidence="2" id="KW-1185">Reference proteome</keyword>
<sequence length="182" mass="19415">MLVNCIGKYAVVIVGFGSVDCAGGQRGWARRGRCRVQVQGEGFAAGCPPLPLPLPNDAPPARQAALWKTGTQSHYNPKLSQWNTSYVSVVFGDSSDFALMKARVNMRARSPGVTECARGAAASVVRAACHATSLLPEKMATYGELNLGLAGANDPHNMSHSTHMCCHSHLIFTHIPPLYIGL</sequence>
<dbReference type="AlphaFoldDB" id="A0A8S0YZC6"/>
<name>A0A8S0YZC6_ARCPL</name>